<dbReference type="Gene3D" id="1.10.287.130">
    <property type="match status" value="1"/>
</dbReference>
<dbReference type="HOGENOM" id="CLU_000445_89_1_7"/>
<keyword evidence="5" id="KW-1133">Transmembrane helix</keyword>
<dbReference type="InterPro" id="IPR005467">
    <property type="entry name" value="His_kinase_dom"/>
</dbReference>
<dbReference type="RefSeq" id="WP_015860017.1">
    <property type="nucleotide sequence ID" value="NC_012796.1"/>
</dbReference>
<feature type="region of interest" description="Disordered" evidence="4">
    <location>
        <begin position="1"/>
        <end position="21"/>
    </location>
</feature>
<dbReference type="Pfam" id="PF02518">
    <property type="entry name" value="HATPase_c"/>
    <property type="match status" value="1"/>
</dbReference>
<comment type="catalytic activity">
    <reaction evidence="1">
        <text>ATP + protein L-histidine = ADP + protein N-phospho-L-histidine.</text>
        <dbReference type="EC" id="2.7.13.3"/>
    </reaction>
</comment>
<name>C4XML6_SOLM1</name>
<dbReference type="SMART" id="SM00388">
    <property type="entry name" value="HisKA"/>
    <property type="match status" value="1"/>
</dbReference>
<dbReference type="InterPro" id="IPR036097">
    <property type="entry name" value="HisK_dim/P_sf"/>
</dbReference>
<dbReference type="EC" id="2.7.13.3" evidence="2"/>
<organism evidence="7 8">
    <name type="scientific">Solidesulfovibrio magneticus (strain ATCC 700980 / DSM 13731 / RS-1)</name>
    <name type="common">Desulfovibrio magneticus</name>
    <dbReference type="NCBI Taxonomy" id="573370"/>
    <lineage>
        <taxon>Bacteria</taxon>
        <taxon>Pseudomonadati</taxon>
        <taxon>Thermodesulfobacteriota</taxon>
        <taxon>Desulfovibrionia</taxon>
        <taxon>Desulfovibrionales</taxon>
        <taxon>Desulfovibrionaceae</taxon>
        <taxon>Solidesulfovibrio</taxon>
    </lineage>
</organism>
<dbReference type="GO" id="GO:0000155">
    <property type="term" value="F:phosphorelay sensor kinase activity"/>
    <property type="evidence" value="ECO:0007669"/>
    <property type="project" value="InterPro"/>
</dbReference>
<dbReference type="AlphaFoldDB" id="C4XML6"/>
<evidence type="ECO:0000313" key="7">
    <source>
        <dbReference type="EMBL" id="BAH74807.1"/>
    </source>
</evidence>
<dbReference type="InterPro" id="IPR003661">
    <property type="entry name" value="HisK_dim/P_dom"/>
</dbReference>
<evidence type="ECO:0000256" key="2">
    <source>
        <dbReference type="ARBA" id="ARBA00012438"/>
    </source>
</evidence>
<keyword evidence="5" id="KW-0472">Membrane</keyword>
<dbReference type="SMART" id="SM00387">
    <property type="entry name" value="HATPase_c"/>
    <property type="match status" value="1"/>
</dbReference>
<evidence type="ECO:0000256" key="5">
    <source>
        <dbReference type="SAM" id="Phobius"/>
    </source>
</evidence>
<gene>
    <name evidence="7" type="ordered locus">DMR_13160</name>
</gene>
<keyword evidence="3" id="KW-0597">Phosphoprotein</keyword>
<dbReference type="PANTHER" id="PTHR43065">
    <property type="entry name" value="SENSOR HISTIDINE KINASE"/>
    <property type="match status" value="1"/>
</dbReference>
<dbReference type="EMBL" id="AP010904">
    <property type="protein sequence ID" value="BAH74807.1"/>
    <property type="molecule type" value="Genomic_DNA"/>
</dbReference>
<dbReference type="InterPro" id="IPR004358">
    <property type="entry name" value="Sig_transdc_His_kin-like_C"/>
</dbReference>
<sequence>MSAKSSMNPGPTPDAPGLLPGDHAPPLWPHTLLAPGLAGAAVLSALAAPPLVGVGLALFAGAICIGSALTLARRVRRGERELHELDIRLLHSQKLAAIGELSSGIAHEINNPLAIITQEIDLARELYGQDACPAPEDLAEIKDCLDQVGKQVARCRQITHKLLNFARKMEPVLQEEALERVIEDMAVLVEREAAGRGVAIRRDYDQSLPPVRTDVPLLRQVILNLLTNALHATPEGGTITLATGRQNGRAVIEVRDTGCGIPPENLPKVFDPFFTTKDPGKGTGLGLSLSHGIVARLGGNLTAQSAVGQGSVFTVSLPL</sequence>
<evidence type="ECO:0000256" key="3">
    <source>
        <dbReference type="ARBA" id="ARBA00022553"/>
    </source>
</evidence>
<dbReference type="PANTHER" id="PTHR43065:SF42">
    <property type="entry name" value="TWO-COMPONENT SENSOR PPRA"/>
    <property type="match status" value="1"/>
</dbReference>
<feature type="domain" description="Histidine kinase" evidence="6">
    <location>
        <begin position="104"/>
        <end position="319"/>
    </location>
</feature>
<evidence type="ECO:0000256" key="1">
    <source>
        <dbReference type="ARBA" id="ARBA00000085"/>
    </source>
</evidence>
<evidence type="ECO:0000313" key="8">
    <source>
        <dbReference type="Proteomes" id="UP000009071"/>
    </source>
</evidence>
<dbReference type="STRING" id="573370.DMR_13160"/>
<dbReference type="SUPFAM" id="SSF55874">
    <property type="entry name" value="ATPase domain of HSP90 chaperone/DNA topoisomerase II/histidine kinase"/>
    <property type="match status" value="1"/>
</dbReference>
<dbReference type="Gene3D" id="3.30.565.10">
    <property type="entry name" value="Histidine kinase-like ATPase, C-terminal domain"/>
    <property type="match status" value="1"/>
</dbReference>
<protein>
    <recommendedName>
        <fullName evidence="2">histidine kinase</fullName>
        <ecNumber evidence="2">2.7.13.3</ecNumber>
    </recommendedName>
</protein>
<evidence type="ECO:0000259" key="6">
    <source>
        <dbReference type="PROSITE" id="PS50109"/>
    </source>
</evidence>
<dbReference type="SUPFAM" id="SSF47384">
    <property type="entry name" value="Homodimeric domain of signal transducing histidine kinase"/>
    <property type="match status" value="1"/>
</dbReference>
<dbReference type="KEGG" id="dma:DMR_13160"/>
<dbReference type="eggNOG" id="COG4191">
    <property type="taxonomic scope" value="Bacteria"/>
</dbReference>
<dbReference type="PRINTS" id="PR00344">
    <property type="entry name" value="BCTRLSENSOR"/>
</dbReference>
<dbReference type="CDD" id="cd00082">
    <property type="entry name" value="HisKA"/>
    <property type="match status" value="1"/>
</dbReference>
<dbReference type="PROSITE" id="PS50109">
    <property type="entry name" value="HIS_KIN"/>
    <property type="match status" value="1"/>
</dbReference>
<dbReference type="InterPro" id="IPR003594">
    <property type="entry name" value="HATPase_dom"/>
</dbReference>
<evidence type="ECO:0000256" key="4">
    <source>
        <dbReference type="SAM" id="MobiDB-lite"/>
    </source>
</evidence>
<proteinExistence type="predicted"/>
<accession>C4XML6</accession>
<reference evidence="7 8" key="1">
    <citation type="journal article" date="2009" name="Genome Res.">
        <title>Whole genome sequence of Desulfovibrio magneticus strain RS-1 revealed common gene clusters in magnetotactic bacteria.</title>
        <authorList>
            <person name="Nakazawa H."/>
            <person name="Arakaki A."/>
            <person name="Narita-Yamada S."/>
            <person name="Yashiro I."/>
            <person name="Jinno K."/>
            <person name="Aoki N."/>
            <person name="Tsuruyama A."/>
            <person name="Okamura Y."/>
            <person name="Tanikawa S."/>
            <person name="Fujita N."/>
            <person name="Takeyama H."/>
            <person name="Matsunaga T."/>
        </authorList>
    </citation>
    <scope>NUCLEOTIDE SEQUENCE [LARGE SCALE GENOMIC DNA]</scope>
    <source>
        <strain evidence="8">ATCC 700980 / DSM 13731 / RS-1</strain>
    </source>
</reference>
<keyword evidence="7" id="KW-0808">Transferase</keyword>
<keyword evidence="8" id="KW-1185">Reference proteome</keyword>
<keyword evidence="7" id="KW-0418">Kinase</keyword>
<dbReference type="Pfam" id="PF00512">
    <property type="entry name" value="HisKA"/>
    <property type="match status" value="1"/>
</dbReference>
<dbReference type="InterPro" id="IPR036890">
    <property type="entry name" value="HATPase_C_sf"/>
</dbReference>
<dbReference type="Proteomes" id="UP000009071">
    <property type="component" value="Chromosome"/>
</dbReference>
<feature type="transmembrane region" description="Helical" evidence="5">
    <location>
        <begin position="51"/>
        <end position="72"/>
    </location>
</feature>
<keyword evidence="5" id="KW-0812">Transmembrane</keyword>